<organism evidence="1 4">
    <name type="scientific">Mesomycoplasma ovipneumoniae</name>
    <dbReference type="NCBI Taxonomy" id="29562"/>
    <lineage>
        <taxon>Bacteria</taxon>
        <taxon>Bacillati</taxon>
        <taxon>Mycoplasmatota</taxon>
        <taxon>Mycoplasmoidales</taxon>
        <taxon>Metamycoplasmataceae</taxon>
        <taxon>Mesomycoplasma</taxon>
    </lineage>
</organism>
<dbReference type="Proteomes" id="UP001275471">
    <property type="component" value="Unassembled WGS sequence"/>
</dbReference>
<dbReference type="Proteomes" id="UP001281777">
    <property type="component" value="Unassembled WGS sequence"/>
</dbReference>
<dbReference type="EMBL" id="JAWPFF010000012">
    <property type="protein sequence ID" value="MDW2908585.1"/>
    <property type="molecule type" value="Genomic_DNA"/>
</dbReference>
<sequence>MKKENSLNVLQEKLKILQSSDSETLKNLKKLLLDELDAEVTIRKQQIEVIDKLLKNKQK</sequence>
<name>A0AAJ2P5D8_9BACT</name>
<gene>
    <name evidence="2" type="ORF">R7V75_02500</name>
    <name evidence="1" type="ORF">R7W54_02495</name>
</gene>
<proteinExistence type="predicted"/>
<comment type="caution">
    <text evidence="1">The sequence shown here is derived from an EMBL/GenBank/DDBJ whole genome shotgun (WGS) entry which is preliminary data.</text>
</comment>
<dbReference type="AlphaFoldDB" id="A0AAJ2P5D8"/>
<evidence type="ECO:0000313" key="3">
    <source>
        <dbReference type="Proteomes" id="UP001275471"/>
    </source>
</evidence>
<evidence type="ECO:0000313" key="1">
    <source>
        <dbReference type="EMBL" id="MDW2892832.1"/>
    </source>
</evidence>
<accession>A0AAJ2P5D8</accession>
<evidence type="ECO:0000313" key="4">
    <source>
        <dbReference type="Proteomes" id="UP001281777"/>
    </source>
</evidence>
<protein>
    <submittedName>
        <fullName evidence="1">Uncharacterized protein</fullName>
    </submittedName>
</protein>
<dbReference type="RefSeq" id="WP_318051957.1">
    <property type="nucleotide sequence ID" value="NZ_JAWPEW010000001.1"/>
</dbReference>
<reference evidence="1 3" key="1">
    <citation type="submission" date="2023-10" db="EMBL/GenBank/DDBJ databases">
        <title>Genome sequences of Mycoplasma ovipneumoniae isolated from goats.</title>
        <authorList>
            <person name="Spergser J."/>
        </authorList>
    </citation>
    <scope>NUCLEOTIDE SEQUENCE</scope>
    <source>
        <strain evidence="2 3">1N</strain>
        <strain evidence="1">5N</strain>
    </source>
</reference>
<dbReference type="EMBL" id="JAWPFE010000014">
    <property type="protein sequence ID" value="MDW2892832.1"/>
    <property type="molecule type" value="Genomic_DNA"/>
</dbReference>
<evidence type="ECO:0000313" key="2">
    <source>
        <dbReference type="EMBL" id="MDW2908585.1"/>
    </source>
</evidence>
<keyword evidence="3" id="KW-1185">Reference proteome</keyword>